<evidence type="ECO:0000256" key="2">
    <source>
        <dbReference type="ARBA" id="ARBA00022475"/>
    </source>
</evidence>
<evidence type="ECO:0000313" key="7">
    <source>
        <dbReference type="EMBL" id="GIJ45960.1"/>
    </source>
</evidence>
<keyword evidence="4 6" id="KW-1133">Transmembrane helix</keyword>
<feature type="transmembrane region" description="Helical" evidence="6">
    <location>
        <begin position="170"/>
        <end position="191"/>
    </location>
</feature>
<dbReference type="RefSeq" id="WP_203899485.1">
    <property type="nucleotide sequence ID" value="NZ_BOPF01000008.1"/>
</dbReference>
<evidence type="ECO:0000256" key="6">
    <source>
        <dbReference type="SAM" id="Phobius"/>
    </source>
</evidence>
<organism evidence="7 8">
    <name type="scientific">Virgisporangium aliadipatigenens</name>
    <dbReference type="NCBI Taxonomy" id="741659"/>
    <lineage>
        <taxon>Bacteria</taxon>
        <taxon>Bacillati</taxon>
        <taxon>Actinomycetota</taxon>
        <taxon>Actinomycetes</taxon>
        <taxon>Micromonosporales</taxon>
        <taxon>Micromonosporaceae</taxon>
        <taxon>Virgisporangium</taxon>
    </lineage>
</organism>
<comment type="subcellular location">
    <subcellularLocation>
        <location evidence="1">Cell membrane</location>
        <topology evidence="1">Multi-pass membrane protein</topology>
    </subcellularLocation>
</comment>
<feature type="transmembrane region" description="Helical" evidence="6">
    <location>
        <begin position="21"/>
        <end position="42"/>
    </location>
</feature>
<reference evidence="7" key="1">
    <citation type="submission" date="2021-01" db="EMBL/GenBank/DDBJ databases">
        <title>Whole genome shotgun sequence of Virgisporangium aliadipatigenens NBRC 105644.</title>
        <authorList>
            <person name="Komaki H."/>
            <person name="Tamura T."/>
        </authorList>
    </citation>
    <scope>NUCLEOTIDE SEQUENCE</scope>
    <source>
        <strain evidence="7">NBRC 105644</strain>
    </source>
</reference>
<dbReference type="Proteomes" id="UP000619260">
    <property type="component" value="Unassembled WGS sequence"/>
</dbReference>
<dbReference type="GO" id="GO:0005886">
    <property type="term" value="C:plasma membrane"/>
    <property type="evidence" value="ECO:0007669"/>
    <property type="project" value="UniProtKB-SubCell"/>
</dbReference>
<dbReference type="EMBL" id="BOPF01000008">
    <property type="protein sequence ID" value="GIJ45960.1"/>
    <property type="molecule type" value="Genomic_DNA"/>
</dbReference>
<evidence type="ECO:0000256" key="1">
    <source>
        <dbReference type="ARBA" id="ARBA00004651"/>
    </source>
</evidence>
<name>A0A8J3YL86_9ACTN</name>
<sequence>MAEAETAMTEAARPSPWRARLITAARYLTIAVVAYFIVATTVDQWPAVRGTFASLSWGVMIASTFFAVLSIGAVMMGWRSILADLGHPLSVRAAAQINLVGSLGKYVPGSVWAYVLQMQLARRFGVPRSRGFLASLVLTAIGISSGVLVGSLGLRAMATMTGPDARTGRYVMWISLALVPVVIAYTNPWVLSRLVGLALTLTRREPLERPFSARGLAITFGWGTLGYVFSGLHLWVLAGTVAGTGLRGLVIASAAMALAIIAGTVAFILPSGLGVREVVIGATLSGVGVPPGQALGLALVSRLLMTVADVGGAAIATVVALRRFGPPAAQSQTDE</sequence>
<evidence type="ECO:0000256" key="4">
    <source>
        <dbReference type="ARBA" id="ARBA00022989"/>
    </source>
</evidence>
<protein>
    <submittedName>
        <fullName evidence="7">Membrane protein</fullName>
    </submittedName>
</protein>
<feature type="transmembrane region" description="Helical" evidence="6">
    <location>
        <begin position="54"/>
        <end position="78"/>
    </location>
</feature>
<feature type="transmembrane region" description="Helical" evidence="6">
    <location>
        <begin position="132"/>
        <end position="158"/>
    </location>
</feature>
<dbReference type="InterPro" id="IPR022791">
    <property type="entry name" value="L-PG_synthase/AglD"/>
</dbReference>
<keyword evidence="5 6" id="KW-0472">Membrane</keyword>
<gene>
    <name evidence="7" type="ORF">Val02_28460</name>
</gene>
<dbReference type="Pfam" id="PF03706">
    <property type="entry name" value="LPG_synthase_TM"/>
    <property type="match status" value="1"/>
</dbReference>
<keyword evidence="2" id="KW-1003">Cell membrane</keyword>
<comment type="caution">
    <text evidence="7">The sequence shown here is derived from an EMBL/GenBank/DDBJ whole genome shotgun (WGS) entry which is preliminary data.</text>
</comment>
<feature type="transmembrane region" description="Helical" evidence="6">
    <location>
        <begin position="99"/>
        <end position="120"/>
    </location>
</feature>
<dbReference type="AlphaFoldDB" id="A0A8J3YL86"/>
<proteinExistence type="predicted"/>
<keyword evidence="8" id="KW-1185">Reference proteome</keyword>
<keyword evidence="3 6" id="KW-0812">Transmembrane</keyword>
<feature type="transmembrane region" description="Helical" evidence="6">
    <location>
        <begin position="211"/>
        <end position="237"/>
    </location>
</feature>
<accession>A0A8J3YL86</accession>
<evidence type="ECO:0000313" key="8">
    <source>
        <dbReference type="Proteomes" id="UP000619260"/>
    </source>
</evidence>
<evidence type="ECO:0000256" key="3">
    <source>
        <dbReference type="ARBA" id="ARBA00022692"/>
    </source>
</evidence>
<evidence type="ECO:0000256" key="5">
    <source>
        <dbReference type="ARBA" id="ARBA00023136"/>
    </source>
</evidence>
<feature type="transmembrane region" description="Helical" evidence="6">
    <location>
        <begin position="249"/>
        <end position="269"/>
    </location>
</feature>